<sequence length="307" mass="35195">MEEERRRKRSRKEERMSGDLGGLTKDTWSVIADHLDAYDRIAFASTCKTFAEVAMERWRLGMGWSLPEGRGMRLVTDLTEDRLFDRVPRFTFGWFVWVFESFRRREGSPSYVRFSKPEVWLFDSDLLFVAAFQGNLRALKWLVGQGIRCDSGSWACSRAAAGGGHLEVLEWLSGQGCEWRPVHCAYAAEGNNLRALQWLRGQDQPCPWDARTCSRAALRGHLSVLRWARGQAPACPWSEDTCARAGRGGHLEVLKWARAQGCPWDDRTCAYAADEGHLDILKWARSQKPPCPWDDDLVERRQRQQQG</sequence>
<accession>A0A5B8MWV2</accession>
<gene>
    <name evidence="1" type="ORF">A3770_15p75410</name>
</gene>
<dbReference type="OrthoDB" id="548461at2759"/>
<keyword evidence="2" id="KW-1185">Reference proteome</keyword>
<dbReference type="SUPFAM" id="SSF48403">
    <property type="entry name" value="Ankyrin repeat"/>
    <property type="match status" value="1"/>
</dbReference>
<evidence type="ECO:0008006" key="3">
    <source>
        <dbReference type="Google" id="ProtNLM"/>
    </source>
</evidence>
<dbReference type="Gene3D" id="1.25.40.20">
    <property type="entry name" value="Ankyrin repeat-containing domain"/>
    <property type="match status" value="1"/>
</dbReference>
<name>A0A5B8MWV2_9CHLO</name>
<evidence type="ECO:0000313" key="1">
    <source>
        <dbReference type="EMBL" id="QDZ25023.1"/>
    </source>
</evidence>
<protein>
    <recommendedName>
        <fullName evidence="3">F-box domain-containing protein</fullName>
    </recommendedName>
</protein>
<dbReference type="Proteomes" id="UP000316726">
    <property type="component" value="Chromosome 15"/>
</dbReference>
<dbReference type="PANTHER" id="PTHR46586:SF3">
    <property type="entry name" value="ANKYRIN REPEAT-CONTAINING PROTEIN"/>
    <property type="match status" value="1"/>
</dbReference>
<dbReference type="PANTHER" id="PTHR46586">
    <property type="entry name" value="ANKYRIN REPEAT-CONTAINING PROTEIN"/>
    <property type="match status" value="1"/>
</dbReference>
<dbReference type="EMBL" id="CP031048">
    <property type="protein sequence ID" value="QDZ25023.1"/>
    <property type="molecule type" value="Genomic_DNA"/>
</dbReference>
<proteinExistence type="predicted"/>
<dbReference type="AlphaFoldDB" id="A0A5B8MWV2"/>
<evidence type="ECO:0000313" key="2">
    <source>
        <dbReference type="Proteomes" id="UP000316726"/>
    </source>
</evidence>
<dbReference type="InterPro" id="IPR036770">
    <property type="entry name" value="Ankyrin_rpt-contain_sf"/>
</dbReference>
<dbReference type="InterPro" id="IPR052050">
    <property type="entry name" value="SecEffector_AnkRepeat"/>
</dbReference>
<reference evidence="1 2" key="1">
    <citation type="submission" date="2018-07" db="EMBL/GenBank/DDBJ databases">
        <title>The complete nuclear genome of the prasinophyte Chloropicon primus (CCMP1205).</title>
        <authorList>
            <person name="Pombert J.-F."/>
            <person name="Otis C."/>
            <person name="Turmel M."/>
            <person name="Lemieux C."/>
        </authorList>
    </citation>
    <scope>NUCLEOTIDE SEQUENCE [LARGE SCALE GENOMIC DNA]</scope>
    <source>
        <strain evidence="1 2">CCMP1205</strain>
    </source>
</reference>
<organism evidence="1 2">
    <name type="scientific">Chloropicon primus</name>
    <dbReference type="NCBI Taxonomy" id="1764295"/>
    <lineage>
        <taxon>Eukaryota</taxon>
        <taxon>Viridiplantae</taxon>
        <taxon>Chlorophyta</taxon>
        <taxon>Chloropicophyceae</taxon>
        <taxon>Chloropicales</taxon>
        <taxon>Chloropicaceae</taxon>
        <taxon>Chloropicon</taxon>
    </lineage>
</organism>